<protein>
    <submittedName>
        <fullName evidence="1">Uncharacterized protein</fullName>
    </submittedName>
</protein>
<gene>
    <name evidence="1" type="ORF">UFOVP655_57</name>
</gene>
<dbReference type="EMBL" id="LR796637">
    <property type="protein sequence ID" value="CAB4156431.1"/>
    <property type="molecule type" value="Genomic_DNA"/>
</dbReference>
<reference evidence="1" key="1">
    <citation type="submission" date="2020-04" db="EMBL/GenBank/DDBJ databases">
        <authorList>
            <person name="Chiriac C."/>
            <person name="Salcher M."/>
            <person name="Ghai R."/>
            <person name="Kavagutti S V."/>
        </authorList>
    </citation>
    <scope>NUCLEOTIDE SEQUENCE</scope>
</reference>
<organism evidence="1">
    <name type="scientific">uncultured Caudovirales phage</name>
    <dbReference type="NCBI Taxonomy" id="2100421"/>
    <lineage>
        <taxon>Viruses</taxon>
        <taxon>Duplodnaviria</taxon>
        <taxon>Heunggongvirae</taxon>
        <taxon>Uroviricota</taxon>
        <taxon>Caudoviricetes</taxon>
        <taxon>Peduoviridae</taxon>
        <taxon>Maltschvirus</taxon>
        <taxon>Maltschvirus maltsch</taxon>
    </lineage>
</organism>
<accession>A0A6J5NFZ8</accession>
<sequence>MNRSEVAKLFAYACLFDGRLQADEGKILAWDAALNPDMTFEFAKYFVSVHYMKEDRVIAPVYFNKEWDRQNAHRLEVEKSKRLALEYDEAMSKAAPPEVVNFYVSQIRETLAKGKSSADMADGSGEVASDL</sequence>
<proteinExistence type="predicted"/>
<name>A0A6J5NFZ8_9CAUD</name>
<evidence type="ECO:0000313" key="1">
    <source>
        <dbReference type="EMBL" id="CAB4156431.1"/>
    </source>
</evidence>